<evidence type="ECO:0000313" key="11">
    <source>
        <dbReference type="EMBL" id="KAL0487516.1"/>
    </source>
</evidence>
<protein>
    <recommendedName>
        <fullName evidence="10">Rieske domain-containing protein</fullName>
    </recommendedName>
</protein>
<evidence type="ECO:0000256" key="7">
    <source>
        <dbReference type="ARBA" id="ARBA00023002"/>
    </source>
</evidence>
<keyword evidence="3" id="KW-0285">Flavoprotein</keyword>
<dbReference type="GO" id="GO:0046872">
    <property type="term" value="F:metal ion binding"/>
    <property type="evidence" value="ECO:0007669"/>
    <property type="project" value="UniProtKB-KW"/>
</dbReference>
<dbReference type="GO" id="GO:0005737">
    <property type="term" value="C:cytoplasm"/>
    <property type="evidence" value="ECO:0007669"/>
    <property type="project" value="TreeGrafter"/>
</dbReference>
<accession>A0AAW2ZED0</accession>
<dbReference type="InterPro" id="IPR016156">
    <property type="entry name" value="FAD/NAD-linked_Rdtase_dimer_sf"/>
</dbReference>
<dbReference type="InterPro" id="IPR036922">
    <property type="entry name" value="Rieske_2Fe-2S_sf"/>
</dbReference>
<dbReference type="PANTHER" id="PTHR43557">
    <property type="entry name" value="APOPTOSIS-INDUCING FACTOR 1"/>
    <property type="match status" value="1"/>
</dbReference>
<dbReference type="CDD" id="cd03478">
    <property type="entry name" value="Rieske_AIFL_N"/>
    <property type="match status" value="1"/>
</dbReference>
<organism evidence="11 12">
    <name type="scientific">Acrasis kona</name>
    <dbReference type="NCBI Taxonomy" id="1008807"/>
    <lineage>
        <taxon>Eukaryota</taxon>
        <taxon>Discoba</taxon>
        <taxon>Heterolobosea</taxon>
        <taxon>Tetramitia</taxon>
        <taxon>Eutetramitia</taxon>
        <taxon>Acrasidae</taxon>
        <taxon>Acrasis</taxon>
    </lineage>
</organism>
<dbReference type="Gene3D" id="3.50.50.60">
    <property type="entry name" value="FAD/NAD(P)-binding domain"/>
    <property type="match status" value="2"/>
</dbReference>
<evidence type="ECO:0000256" key="3">
    <source>
        <dbReference type="ARBA" id="ARBA00022630"/>
    </source>
</evidence>
<keyword evidence="9" id="KW-0411">Iron-sulfur</keyword>
<dbReference type="Gene3D" id="3.30.390.30">
    <property type="match status" value="1"/>
</dbReference>
<evidence type="ECO:0000256" key="2">
    <source>
        <dbReference type="ARBA" id="ARBA00006442"/>
    </source>
</evidence>
<evidence type="ECO:0000256" key="5">
    <source>
        <dbReference type="ARBA" id="ARBA00022723"/>
    </source>
</evidence>
<evidence type="ECO:0000256" key="9">
    <source>
        <dbReference type="ARBA" id="ARBA00023014"/>
    </source>
</evidence>
<dbReference type="InterPro" id="IPR036188">
    <property type="entry name" value="FAD/NAD-bd_sf"/>
</dbReference>
<dbReference type="AlphaFoldDB" id="A0AAW2ZED0"/>
<sequence>MAKQHRVASVKDIKDGGLLEVSIGENKILLSKVKGGDIHATSAKCTHYGAPLSKGVLTPEGRLICPWHGACFKVQTGDIEDAPALNALKTFKVTVEGEDVFVTAEDEDLKDTHRKPSYQCKSASKQEKHVVIAGGGCGAVGAIEGLRLFGYDGKITVLSKEPYLPIDRTKLSKELTTNPEKILLRSEQDYKDLDVNIQLNEVVKSVDSNAKTVQTESGKSISYTSLILSTGGTPKKLPLDGFDLENIFVVRSISDTKQITEAVNIDPSPKNIVIVGTSFIGIEVATCLSKEKKHKVTCVGMDSVPFESILGERVGKFLQKLQESNGVEFYLKADIKHAEPSEQDAKKVGAIRLKDGSIIPADVVVLGVGVTPETSYLKNNSQFTLNKDSSLCVDQYMKVKGVENVYAIGDIAKYPNHQEQGAEVRVEHWDVAMNHGRTAALDICQQSQKFTNVPYFWSAQGQQLRYCGNTNEGYDDVVIQGDVDQKAFAAFYTRDQRVVAVFSTNYDPVVSKSSELIRVGKMPSKKELEGGLDVRTVTI</sequence>
<dbReference type="SUPFAM" id="SSF51905">
    <property type="entry name" value="FAD/NAD(P)-binding domain"/>
    <property type="match status" value="2"/>
</dbReference>
<feature type="domain" description="Rieske" evidence="10">
    <location>
        <begin position="5"/>
        <end position="102"/>
    </location>
</feature>
<dbReference type="GO" id="GO:0051537">
    <property type="term" value="F:2 iron, 2 sulfur cluster binding"/>
    <property type="evidence" value="ECO:0007669"/>
    <property type="project" value="UniProtKB-KW"/>
</dbReference>
<comment type="similarity">
    <text evidence="2">Belongs to the FAD-dependent oxidoreductase family.</text>
</comment>
<dbReference type="EMBL" id="JAOPGA020001347">
    <property type="protein sequence ID" value="KAL0487516.1"/>
    <property type="molecule type" value="Genomic_DNA"/>
</dbReference>
<gene>
    <name evidence="11" type="ORF">AKO1_008636</name>
</gene>
<keyword evidence="7" id="KW-0560">Oxidoreductase</keyword>
<keyword evidence="8" id="KW-0408">Iron</keyword>
<dbReference type="PANTHER" id="PTHR43557:SF2">
    <property type="entry name" value="RIESKE DOMAIN-CONTAINING PROTEIN-RELATED"/>
    <property type="match status" value="1"/>
</dbReference>
<dbReference type="PRINTS" id="PR00368">
    <property type="entry name" value="FADPNR"/>
</dbReference>
<evidence type="ECO:0000259" key="10">
    <source>
        <dbReference type="PROSITE" id="PS51296"/>
    </source>
</evidence>
<dbReference type="PRINTS" id="PR00411">
    <property type="entry name" value="PNDRDTASEI"/>
</dbReference>
<dbReference type="InterPro" id="IPR028202">
    <property type="entry name" value="Reductase_C"/>
</dbReference>
<keyword evidence="4" id="KW-0001">2Fe-2S</keyword>
<evidence type="ECO:0000256" key="6">
    <source>
        <dbReference type="ARBA" id="ARBA00022827"/>
    </source>
</evidence>
<keyword evidence="12" id="KW-1185">Reference proteome</keyword>
<name>A0AAW2ZED0_9EUKA</name>
<dbReference type="SUPFAM" id="SSF55424">
    <property type="entry name" value="FAD/NAD-linked reductases, dimerisation (C-terminal) domain"/>
    <property type="match status" value="1"/>
</dbReference>
<dbReference type="InterPro" id="IPR023753">
    <property type="entry name" value="FAD/NAD-binding_dom"/>
</dbReference>
<proteinExistence type="inferred from homology"/>
<comment type="cofactor">
    <cofactor evidence="1">
        <name>FAD</name>
        <dbReference type="ChEBI" id="CHEBI:57692"/>
    </cofactor>
</comment>
<evidence type="ECO:0000313" key="12">
    <source>
        <dbReference type="Proteomes" id="UP001431209"/>
    </source>
</evidence>
<dbReference type="SUPFAM" id="SSF50022">
    <property type="entry name" value="ISP domain"/>
    <property type="match status" value="1"/>
</dbReference>
<evidence type="ECO:0000256" key="8">
    <source>
        <dbReference type="ARBA" id="ARBA00023004"/>
    </source>
</evidence>
<dbReference type="Pfam" id="PF00355">
    <property type="entry name" value="Rieske"/>
    <property type="match status" value="1"/>
</dbReference>
<comment type="caution">
    <text evidence="11">The sequence shown here is derived from an EMBL/GenBank/DDBJ whole genome shotgun (WGS) entry which is preliminary data.</text>
</comment>
<reference evidence="11 12" key="1">
    <citation type="submission" date="2024-03" db="EMBL/GenBank/DDBJ databases">
        <title>The Acrasis kona genome and developmental transcriptomes reveal deep origins of eukaryotic multicellular pathways.</title>
        <authorList>
            <person name="Sheikh S."/>
            <person name="Fu C.-J."/>
            <person name="Brown M.W."/>
            <person name="Baldauf S.L."/>
        </authorList>
    </citation>
    <scope>NUCLEOTIDE SEQUENCE [LARGE SCALE GENOMIC DNA]</scope>
    <source>
        <strain evidence="11 12">ATCC MYA-3509</strain>
    </source>
</reference>
<dbReference type="InterPro" id="IPR017941">
    <property type="entry name" value="Rieske_2Fe-2S"/>
</dbReference>
<dbReference type="InterPro" id="IPR050446">
    <property type="entry name" value="FAD-oxidoreductase/Apoptosis"/>
</dbReference>
<dbReference type="Proteomes" id="UP001431209">
    <property type="component" value="Unassembled WGS sequence"/>
</dbReference>
<dbReference type="Pfam" id="PF07992">
    <property type="entry name" value="Pyr_redox_2"/>
    <property type="match status" value="1"/>
</dbReference>
<keyword evidence="5" id="KW-0479">Metal-binding</keyword>
<evidence type="ECO:0000256" key="1">
    <source>
        <dbReference type="ARBA" id="ARBA00001974"/>
    </source>
</evidence>
<dbReference type="GO" id="GO:0016651">
    <property type="term" value="F:oxidoreductase activity, acting on NAD(P)H"/>
    <property type="evidence" value="ECO:0007669"/>
    <property type="project" value="TreeGrafter"/>
</dbReference>
<evidence type="ECO:0000256" key="4">
    <source>
        <dbReference type="ARBA" id="ARBA00022714"/>
    </source>
</evidence>
<dbReference type="Gene3D" id="2.102.10.10">
    <property type="entry name" value="Rieske [2Fe-2S] iron-sulphur domain"/>
    <property type="match status" value="1"/>
</dbReference>
<dbReference type="PROSITE" id="PS51296">
    <property type="entry name" value="RIESKE"/>
    <property type="match status" value="1"/>
</dbReference>
<keyword evidence="6" id="KW-0274">FAD</keyword>
<dbReference type="Pfam" id="PF14759">
    <property type="entry name" value="Reductase_C"/>
    <property type="match status" value="1"/>
</dbReference>